<dbReference type="RefSeq" id="WP_183120848.1">
    <property type="nucleotide sequence ID" value="NZ_JABEQF010000021.1"/>
</dbReference>
<dbReference type="CDD" id="cd11614">
    <property type="entry name" value="SAF_CpaB_FlgA_like"/>
    <property type="match status" value="1"/>
</dbReference>
<dbReference type="InterPro" id="IPR013974">
    <property type="entry name" value="SAF"/>
</dbReference>
<evidence type="ECO:0000313" key="3">
    <source>
        <dbReference type="Proteomes" id="UP000555756"/>
    </source>
</evidence>
<protein>
    <submittedName>
        <fullName evidence="2">Flp pilus assembly protein CpaB</fullName>
    </submittedName>
</protein>
<gene>
    <name evidence="2" type="primary">cpaB</name>
    <name evidence="2" type="ORF">HLH34_17490</name>
</gene>
<dbReference type="Pfam" id="PF16976">
    <property type="entry name" value="RcpC"/>
    <property type="match status" value="1"/>
</dbReference>
<dbReference type="NCBIfam" id="TIGR03177">
    <property type="entry name" value="pilus_cpaB"/>
    <property type="match status" value="1"/>
</dbReference>
<organism evidence="2 3">
    <name type="scientific">Gluconacetobacter azotocaptans</name>
    <dbReference type="NCBI Taxonomy" id="142834"/>
    <lineage>
        <taxon>Bacteria</taxon>
        <taxon>Pseudomonadati</taxon>
        <taxon>Pseudomonadota</taxon>
        <taxon>Alphaproteobacteria</taxon>
        <taxon>Acetobacterales</taxon>
        <taxon>Acetobacteraceae</taxon>
        <taxon>Gluconacetobacter</taxon>
    </lineage>
</organism>
<dbReference type="InterPro" id="IPR017592">
    <property type="entry name" value="Pilus_assmbl_Flp-typ_CpaB"/>
</dbReference>
<dbReference type="AlphaFoldDB" id="A0A7W4PGM4"/>
<evidence type="ECO:0000313" key="2">
    <source>
        <dbReference type="EMBL" id="MBB2191729.1"/>
    </source>
</evidence>
<dbReference type="Pfam" id="PF08666">
    <property type="entry name" value="SAF"/>
    <property type="match status" value="1"/>
</dbReference>
<sequence length="274" mass="28325">MIFRLVFFVLMAVGLGGFGVVAWIATRPPPPPAQIVPATVQVLASARPLEAGSLLKPEDITSLRVPRGKEGEGTAPDTAEERQALVGAMLLHSLGGGALLRASDLLHSGDRGFLAAALKPGMRAVTVGVDAITGTAGLIWPGDHVDLILTQTFAAGTLPPDRRIAAETVLSNVRVIAIDQRLVQGATSEKEQPQARTVTLEVSPMQAEHVSVATHLGRLSLAVRAAQAAALPEAVPQAAWAGDVSATLRAGDAPGAPGSVVIYQGGTDGKEFHF</sequence>
<dbReference type="Proteomes" id="UP000555756">
    <property type="component" value="Unassembled WGS sequence"/>
</dbReference>
<dbReference type="SMART" id="SM00858">
    <property type="entry name" value="SAF"/>
    <property type="match status" value="1"/>
</dbReference>
<keyword evidence="3" id="KW-1185">Reference proteome</keyword>
<evidence type="ECO:0000259" key="1">
    <source>
        <dbReference type="SMART" id="SM00858"/>
    </source>
</evidence>
<proteinExistence type="predicted"/>
<accession>A0A7W4PGM4</accession>
<reference evidence="2 3" key="1">
    <citation type="submission" date="2020-04" db="EMBL/GenBank/DDBJ databases">
        <title>Description of novel Gluconacetobacter.</title>
        <authorList>
            <person name="Sombolestani A."/>
        </authorList>
    </citation>
    <scope>NUCLEOTIDE SEQUENCE [LARGE SCALE GENOMIC DNA]</scope>
    <source>
        <strain evidence="2 3">LMG 21311</strain>
    </source>
</reference>
<comment type="caution">
    <text evidence="2">The sequence shown here is derived from an EMBL/GenBank/DDBJ whole genome shotgun (WGS) entry which is preliminary data.</text>
</comment>
<name>A0A7W4PGM4_9PROT</name>
<dbReference type="InterPro" id="IPR031571">
    <property type="entry name" value="RcpC_dom"/>
</dbReference>
<feature type="domain" description="SAF" evidence="1">
    <location>
        <begin position="40"/>
        <end position="106"/>
    </location>
</feature>
<dbReference type="EMBL" id="JABEQF010000021">
    <property type="protein sequence ID" value="MBB2191729.1"/>
    <property type="molecule type" value="Genomic_DNA"/>
</dbReference>